<reference evidence="5 6" key="2">
    <citation type="journal article" date="2014" name="Int. J. Syst. Evol. Microbiol.">
        <title>Methanobacterium paludis sp. nov. and a novel strain of Methanobacterium lacus isolated from northern peatlands.</title>
        <authorList>
            <person name="Cadillo-Quiroz H."/>
            <person name="Brauer S.L."/>
            <person name="Goodson N."/>
            <person name="Yavitt J.B."/>
            <person name="Zinder S.H."/>
        </authorList>
    </citation>
    <scope>NUCLEOTIDE SEQUENCE [LARGE SCALE GENOMIC DNA]</scope>
    <source>
        <strain evidence="5 6">AL-21</strain>
    </source>
</reference>
<accession>F0TA97</accession>
<dbReference type="eggNOG" id="arCOG00922">
    <property type="taxonomic scope" value="Archaea"/>
</dbReference>
<dbReference type="Gene3D" id="3.40.50.300">
    <property type="entry name" value="P-loop containing nucleotide triphosphate hydrolases"/>
    <property type="match status" value="1"/>
</dbReference>
<evidence type="ECO:0000256" key="1">
    <source>
        <dbReference type="ARBA" id="ARBA00022448"/>
    </source>
</evidence>
<dbReference type="EMBL" id="CP002551">
    <property type="protein sequence ID" value="ADZ10047.1"/>
    <property type="molecule type" value="Genomic_DNA"/>
</dbReference>
<dbReference type="PANTHER" id="PTHR24220">
    <property type="entry name" value="IMPORT ATP-BINDING PROTEIN"/>
    <property type="match status" value="1"/>
</dbReference>
<name>F0TA97_METLA</name>
<keyword evidence="1" id="KW-0813">Transport</keyword>
<dbReference type="KEGG" id="mel:Metbo_1825"/>
<dbReference type="InterPro" id="IPR015854">
    <property type="entry name" value="ABC_transpr_LolD-like"/>
</dbReference>
<keyword evidence="2" id="KW-0547">Nucleotide-binding</keyword>
<dbReference type="PROSITE" id="PS50893">
    <property type="entry name" value="ABC_TRANSPORTER_2"/>
    <property type="match status" value="1"/>
</dbReference>
<dbReference type="InterPro" id="IPR003439">
    <property type="entry name" value="ABC_transporter-like_ATP-bd"/>
</dbReference>
<protein>
    <submittedName>
        <fullName evidence="5">Phosphonate-transporting ATPase</fullName>
        <ecNumber evidence="5">3.6.3.28</ecNumber>
    </submittedName>
</protein>
<sequence length="228" mass="25215">MNNTENVIEIKNLKKSYDNGNIKALNGIDLTVKKGEFISIMGPSGSGKSTLLNMIGALDTADEGMIKVAGIDLMKAKKLNLFRSQEIGFVFQMHNLIPNLSVIENVEIPMYETKANSSEMRERALELLKSVNLEKKIDQKPTKLSGGERQRVAIARALVNHPSIILADEPTGSLDSKTGEVILDLLKELHTKENVTLVMVTHEPYVGNMAERLVTVLDGKCKTDEKLR</sequence>
<dbReference type="InterPro" id="IPR017911">
    <property type="entry name" value="MacB-like_ATP-bd"/>
</dbReference>
<dbReference type="RefSeq" id="WP_013645398.1">
    <property type="nucleotide sequence ID" value="NC_015216.1"/>
</dbReference>
<reference evidence="6" key="1">
    <citation type="submission" date="2011-02" db="EMBL/GenBank/DDBJ databases">
        <title>Complete sequence of Methanobacterium sp. AL-21.</title>
        <authorList>
            <consortium name="US DOE Joint Genome Institute"/>
            <person name="Lucas S."/>
            <person name="Copeland A."/>
            <person name="Lapidus A."/>
            <person name="Cheng J.-F."/>
            <person name="Goodwin L."/>
            <person name="Pitluck S."/>
            <person name="Chertkov O."/>
            <person name="Detter J.C."/>
            <person name="Han C."/>
            <person name="Tapia R."/>
            <person name="Land M."/>
            <person name="Hauser L."/>
            <person name="Kyrpides N."/>
            <person name="Ivanova N."/>
            <person name="Mikhailova N."/>
            <person name="Pagani I."/>
            <person name="Cadillo-Quiroz H."/>
            <person name="Imachi H."/>
            <person name="Zinder S."/>
            <person name="Liu W."/>
            <person name="Woyke T."/>
        </authorList>
    </citation>
    <scope>NUCLEOTIDE SEQUENCE [LARGE SCALE GENOMIC DNA]</scope>
    <source>
        <strain evidence="6">AL-21</strain>
    </source>
</reference>
<dbReference type="OrthoDB" id="10909at2157"/>
<dbReference type="CDD" id="cd03255">
    <property type="entry name" value="ABC_MJ0796_LolCDE_FtsE"/>
    <property type="match status" value="1"/>
</dbReference>
<dbReference type="Pfam" id="PF00005">
    <property type="entry name" value="ABC_tran"/>
    <property type="match status" value="1"/>
</dbReference>
<evidence type="ECO:0000313" key="6">
    <source>
        <dbReference type="Proteomes" id="UP000007490"/>
    </source>
</evidence>
<dbReference type="GO" id="GO:0016887">
    <property type="term" value="F:ATP hydrolysis activity"/>
    <property type="evidence" value="ECO:0007669"/>
    <property type="project" value="InterPro"/>
</dbReference>
<proteinExistence type="predicted"/>
<dbReference type="AlphaFoldDB" id="F0TA97"/>
<evidence type="ECO:0000313" key="5">
    <source>
        <dbReference type="EMBL" id="ADZ10047.1"/>
    </source>
</evidence>
<dbReference type="PROSITE" id="PS00211">
    <property type="entry name" value="ABC_TRANSPORTER_1"/>
    <property type="match status" value="1"/>
</dbReference>
<dbReference type="SUPFAM" id="SSF52540">
    <property type="entry name" value="P-loop containing nucleoside triphosphate hydrolases"/>
    <property type="match status" value="1"/>
</dbReference>
<keyword evidence="6" id="KW-1185">Reference proteome</keyword>
<evidence type="ECO:0000259" key="4">
    <source>
        <dbReference type="PROSITE" id="PS50893"/>
    </source>
</evidence>
<dbReference type="HOGENOM" id="CLU_000604_1_22_2"/>
<keyword evidence="3" id="KW-0067">ATP-binding</keyword>
<dbReference type="EC" id="3.6.3.28" evidence="5"/>
<dbReference type="STRING" id="877455.Metbo_1825"/>
<dbReference type="GO" id="GO:0022857">
    <property type="term" value="F:transmembrane transporter activity"/>
    <property type="evidence" value="ECO:0007669"/>
    <property type="project" value="TreeGrafter"/>
</dbReference>
<dbReference type="SMART" id="SM00382">
    <property type="entry name" value="AAA"/>
    <property type="match status" value="1"/>
</dbReference>
<feature type="domain" description="ABC transporter" evidence="4">
    <location>
        <begin position="8"/>
        <end position="227"/>
    </location>
</feature>
<dbReference type="InterPro" id="IPR003593">
    <property type="entry name" value="AAA+_ATPase"/>
</dbReference>
<gene>
    <name evidence="5" type="ordered locus">Metbo_1825</name>
</gene>
<dbReference type="InterPro" id="IPR027417">
    <property type="entry name" value="P-loop_NTPase"/>
</dbReference>
<dbReference type="PANTHER" id="PTHR24220:SF692">
    <property type="entry name" value="ABC TRANSPORTER DOMAIN-CONTAINING PROTEIN"/>
    <property type="match status" value="1"/>
</dbReference>
<dbReference type="FunFam" id="3.40.50.300:FF:000032">
    <property type="entry name" value="Export ABC transporter ATP-binding protein"/>
    <property type="match status" value="1"/>
</dbReference>
<dbReference type="InterPro" id="IPR017871">
    <property type="entry name" value="ABC_transporter-like_CS"/>
</dbReference>
<dbReference type="GO" id="GO:0005524">
    <property type="term" value="F:ATP binding"/>
    <property type="evidence" value="ECO:0007669"/>
    <property type="project" value="UniProtKB-KW"/>
</dbReference>
<dbReference type="GO" id="GO:0098796">
    <property type="term" value="C:membrane protein complex"/>
    <property type="evidence" value="ECO:0007669"/>
    <property type="project" value="UniProtKB-ARBA"/>
</dbReference>
<evidence type="ECO:0000256" key="3">
    <source>
        <dbReference type="ARBA" id="ARBA00022840"/>
    </source>
</evidence>
<evidence type="ECO:0000256" key="2">
    <source>
        <dbReference type="ARBA" id="ARBA00022741"/>
    </source>
</evidence>
<dbReference type="GO" id="GO:0005886">
    <property type="term" value="C:plasma membrane"/>
    <property type="evidence" value="ECO:0007669"/>
    <property type="project" value="TreeGrafter"/>
</dbReference>
<dbReference type="Proteomes" id="UP000007490">
    <property type="component" value="Chromosome"/>
</dbReference>
<dbReference type="GeneID" id="10278282"/>
<keyword evidence="5" id="KW-0378">Hydrolase</keyword>
<organism evidence="5 6">
    <name type="scientific">Methanobacterium lacus (strain AL-21)</name>
    <dbReference type="NCBI Taxonomy" id="877455"/>
    <lineage>
        <taxon>Archaea</taxon>
        <taxon>Methanobacteriati</taxon>
        <taxon>Methanobacteriota</taxon>
        <taxon>Methanomada group</taxon>
        <taxon>Methanobacteria</taxon>
        <taxon>Methanobacteriales</taxon>
        <taxon>Methanobacteriaceae</taxon>
        <taxon>Methanobacterium</taxon>
    </lineage>
</organism>